<accession>A0A4D7QI32</accession>
<dbReference type="Proteomes" id="UP000298588">
    <property type="component" value="Chromosome"/>
</dbReference>
<gene>
    <name evidence="2" type="ORF">E8L99_06225</name>
</gene>
<sequence>MADPVDPPFADASVAAIYAAYPPELRARLLDLRRLIFETADATPGVGALVETLKWGQPSYLTPSGSGSTIRIDQVKRDDARYALFVHCQTDLVATYRALYSDELRFEGTRSIVFERDAPLPRAALGHCIALALTYHSRKRRA</sequence>
<dbReference type="RefSeq" id="WP_137098727.1">
    <property type="nucleotide sequence ID" value="NZ_CP039865.1"/>
</dbReference>
<dbReference type="KEGG" id="paqt:E8L99_06225"/>
<feature type="domain" description="YdhG-like" evidence="1">
    <location>
        <begin position="26"/>
        <end position="132"/>
    </location>
</feature>
<dbReference type="SUPFAM" id="SSF159888">
    <property type="entry name" value="YdhG-like"/>
    <property type="match status" value="1"/>
</dbReference>
<dbReference type="InterPro" id="IPR014922">
    <property type="entry name" value="YdhG-like"/>
</dbReference>
<evidence type="ECO:0000259" key="1">
    <source>
        <dbReference type="Pfam" id="PF08818"/>
    </source>
</evidence>
<dbReference type="EMBL" id="CP039865">
    <property type="protein sequence ID" value="QCK85393.1"/>
    <property type="molecule type" value="Genomic_DNA"/>
</dbReference>
<dbReference type="OrthoDB" id="328972at2"/>
<protein>
    <submittedName>
        <fullName evidence="2">DUF1801 domain-containing protein</fullName>
    </submittedName>
</protein>
<dbReference type="Pfam" id="PF08818">
    <property type="entry name" value="DUF1801"/>
    <property type="match status" value="1"/>
</dbReference>
<evidence type="ECO:0000313" key="2">
    <source>
        <dbReference type="EMBL" id="QCK85393.1"/>
    </source>
</evidence>
<organism evidence="2 3">
    <name type="scientific">Phreatobacter aquaticus</name>
    <dbReference type="NCBI Taxonomy" id="2570229"/>
    <lineage>
        <taxon>Bacteria</taxon>
        <taxon>Pseudomonadati</taxon>
        <taxon>Pseudomonadota</taxon>
        <taxon>Alphaproteobacteria</taxon>
        <taxon>Hyphomicrobiales</taxon>
        <taxon>Phreatobacteraceae</taxon>
        <taxon>Phreatobacter</taxon>
    </lineage>
</organism>
<dbReference type="AlphaFoldDB" id="A0A4D7QI32"/>
<evidence type="ECO:0000313" key="3">
    <source>
        <dbReference type="Proteomes" id="UP000298588"/>
    </source>
</evidence>
<proteinExistence type="predicted"/>
<name>A0A4D7QI32_9HYPH</name>
<keyword evidence="3" id="KW-1185">Reference proteome</keyword>
<reference evidence="2 3" key="1">
    <citation type="submission" date="2019-04" db="EMBL/GenBank/DDBJ databases">
        <title>Phreatobacter aquaticus sp. nov.</title>
        <authorList>
            <person name="Choi A."/>
            <person name="Baek K."/>
        </authorList>
    </citation>
    <scope>NUCLEOTIDE SEQUENCE [LARGE SCALE GENOMIC DNA]</scope>
    <source>
        <strain evidence="2 3">NMCR1094</strain>
    </source>
</reference>